<name>A0ABZ0KW02_9BACL</name>
<keyword evidence="7 8" id="KW-0472">Membrane</keyword>
<sequence length="364" mass="41824">MSRFLYYMIIINMLAIITTPVPRLLLLHSNDGALTAILLGAIAGVLFTYMTVAFFIQFPGQDLIDLLTKHTSHWVRIPVTIYLAVIWFIAGTVTLVMTVFLLITFLTPLMSIYIITLSILVTVFFGVLLKTKSVLFTTEIIFILMLPIALLMFFKLFTSKQLDFDQVRLAVMHINTLPDYTSFTASMFLFMGCANLIVYNKYFKEKQYISKSSVVVISAVGIFMLINSYFIPIGFSGFDQIDQLLFPWASSADSVRMKYGFVERVVFIFMFLFVTIAFLSIIIHWHVAYRLVSSLLRLKVLQFKQQNFTPFLIVTIFCALGLWITVQLTQHQLYLYSMYYYNTLPIFIIILFLTMRAIKKGAAS</sequence>
<evidence type="ECO:0000313" key="9">
    <source>
        <dbReference type="EMBL" id="WOV83728.1"/>
    </source>
</evidence>
<evidence type="ECO:0000256" key="1">
    <source>
        <dbReference type="ARBA" id="ARBA00004141"/>
    </source>
</evidence>
<keyword evidence="10" id="KW-1185">Reference proteome</keyword>
<feature type="transmembrane region" description="Helical" evidence="8">
    <location>
        <begin position="214"/>
        <end position="235"/>
    </location>
</feature>
<dbReference type="Proteomes" id="UP001303532">
    <property type="component" value="Chromosome"/>
</dbReference>
<evidence type="ECO:0000256" key="2">
    <source>
        <dbReference type="ARBA" id="ARBA00007998"/>
    </source>
</evidence>
<evidence type="ECO:0000256" key="4">
    <source>
        <dbReference type="ARBA" id="ARBA00022544"/>
    </source>
</evidence>
<evidence type="ECO:0000313" key="10">
    <source>
        <dbReference type="Proteomes" id="UP001303532"/>
    </source>
</evidence>
<feature type="transmembrane region" description="Helical" evidence="8">
    <location>
        <begin position="79"/>
        <end position="103"/>
    </location>
</feature>
<feature type="transmembrane region" description="Helical" evidence="8">
    <location>
        <begin position="141"/>
        <end position="160"/>
    </location>
</feature>
<keyword evidence="3" id="KW-0813">Transport</keyword>
<dbReference type="PANTHER" id="PTHR34975:SF2">
    <property type="entry name" value="SPORE GERMINATION PROTEIN A2"/>
    <property type="match status" value="1"/>
</dbReference>
<dbReference type="PANTHER" id="PTHR34975">
    <property type="entry name" value="SPORE GERMINATION PROTEIN A2"/>
    <property type="match status" value="1"/>
</dbReference>
<organism evidence="9 10">
    <name type="scientific">Sporosarcina jeotgali</name>
    <dbReference type="NCBI Taxonomy" id="3020056"/>
    <lineage>
        <taxon>Bacteria</taxon>
        <taxon>Bacillati</taxon>
        <taxon>Bacillota</taxon>
        <taxon>Bacilli</taxon>
        <taxon>Bacillales</taxon>
        <taxon>Caryophanaceae</taxon>
        <taxon>Sporosarcina</taxon>
    </lineage>
</organism>
<feature type="transmembrane region" description="Helical" evidence="8">
    <location>
        <begin position="32"/>
        <end position="58"/>
    </location>
</feature>
<dbReference type="EMBL" id="CP116341">
    <property type="protein sequence ID" value="WOV83728.1"/>
    <property type="molecule type" value="Genomic_DNA"/>
</dbReference>
<evidence type="ECO:0000256" key="3">
    <source>
        <dbReference type="ARBA" id="ARBA00022448"/>
    </source>
</evidence>
<dbReference type="InterPro" id="IPR004761">
    <property type="entry name" value="Spore_GerAB"/>
</dbReference>
<feature type="transmembrane region" description="Helical" evidence="8">
    <location>
        <begin position="265"/>
        <end position="287"/>
    </location>
</feature>
<keyword evidence="4" id="KW-0309">Germination</keyword>
<feature type="transmembrane region" description="Helical" evidence="8">
    <location>
        <begin position="109"/>
        <end position="129"/>
    </location>
</feature>
<keyword evidence="6 8" id="KW-1133">Transmembrane helix</keyword>
<evidence type="ECO:0000256" key="7">
    <source>
        <dbReference type="ARBA" id="ARBA00023136"/>
    </source>
</evidence>
<comment type="similarity">
    <text evidence="2">Belongs to the amino acid-polyamine-organocation (APC) superfamily. Spore germination protein (SGP) (TC 2.A.3.9) family.</text>
</comment>
<protein>
    <submittedName>
        <fullName evidence="9">GerAB/ArcD/ProY family transporter</fullName>
    </submittedName>
</protein>
<feature type="transmembrane region" description="Helical" evidence="8">
    <location>
        <begin position="308"/>
        <end position="326"/>
    </location>
</feature>
<evidence type="ECO:0000256" key="5">
    <source>
        <dbReference type="ARBA" id="ARBA00022692"/>
    </source>
</evidence>
<evidence type="ECO:0000256" key="8">
    <source>
        <dbReference type="SAM" id="Phobius"/>
    </source>
</evidence>
<dbReference type="Pfam" id="PF03845">
    <property type="entry name" value="Spore_permease"/>
    <property type="match status" value="1"/>
</dbReference>
<feature type="transmembrane region" description="Helical" evidence="8">
    <location>
        <begin position="338"/>
        <end position="358"/>
    </location>
</feature>
<dbReference type="RefSeq" id="WP_323691416.1">
    <property type="nucleotide sequence ID" value="NZ_CP116341.1"/>
</dbReference>
<gene>
    <name evidence="9" type="ORF">PGH26_12695</name>
</gene>
<feature type="transmembrane region" description="Helical" evidence="8">
    <location>
        <begin position="180"/>
        <end position="202"/>
    </location>
</feature>
<comment type="subcellular location">
    <subcellularLocation>
        <location evidence="1">Membrane</location>
        <topology evidence="1">Multi-pass membrane protein</topology>
    </subcellularLocation>
</comment>
<evidence type="ECO:0000256" key="6">
    <source>
        <dbReference type="ARBA" id="ARBA00022989"/>
    </source>
</evidence>
<keyword evidence="5 8" id="KW-0812">Transmembrane</keyword>
<accession>A0ABZ0KW02</accession>
<proteinExistence type="inferred from homology"/>
<reference evidence="9 10" key="1">
    <citation type="submission" date="2023-01" db="EMBL/GenBank/DDBJ databases">
        <title>Sporosarcina sp. nov., isolated from Korean tranditional fermented seafood 'Jeotgal'.</title>
        <authorList>
            <person name="Yang A.-I."/>
        </authorList>
    </citation>
    <scope>NUCLEOTIDE SEQUENCE [LARGE SCALE GENOMIC DNA]</scope>
    <source>
        <strain evidence="9 10">B2O-1</strain>
    </source>
</reference>
<feature type="transmembrane region" description="Helical" evidence="8">
    <location>
        <begin position="5"/>
        <end position="26"/>
    </location>
</feature>